<dbReference type="AlphaFoldDB" id="A0A6J5AYP1"/>
<reference evidence="4 5" key="1">
    <citation type="submission" date="2020-04" db="EMBL/GenBank/DDBJ databases">
        <authorList>
            <person name="De Canck E."/>
        </authorList>
    </citation>
    <scope>NUCLEOTIDE SEQUENCE [LARGE SCALE GENOMIC DNA]</scope>
    <source>
        <strain evidence="4 5">LMG 27174</strain>
    </source>
</reference>
<dbReference type="InterPro" id="IPR002935">
    <property type="entry name" value="SAM_O-MeTrfase"/>
</dbReference>
<accession>A0A6J5AYP1</accession>
<evidence type="ECO:0000256" key="1">
    <source>
        <dbReference type="ARBA" id="ARBA00022603"/>
    </source>
</evidence>
<dbReference type="Pfam" id="PF01596">
    <property type="entry name" value="Methyltransf_3"/>
    <property type="match status" value="1"/>
</dbReference>
<gene>
    <name evidence="4" type="ORF">LMG27174_02837</name>
</gene>
<protein>
    <submittedName>
        <fullName evidence="4">Uncharacterized protein</fullName>
    </submittedName>
</protein>
<organism evidence="4 5">
    <name type="scientific">Paraburkholderia rhynchosiae</name>
    <dbReference type="NCBI Taxonomy" id="487049"/>
    <lineage>
        <taxon>Bacteria</taxon>
        <taxon>Pseudomonadati</taxon>
        <taxon>Pseudomonadota</taxon>
        <taxon>Betaproteobacteria</taxon>
        <taxon>Burkholderiales</taxon>
        <taxon>Burkholderiaceae</taxon>
        <taxon>Paraburkholderia</taxon>
    </lineage>
</organism>
<dbReference type="RefSeq" id="WP_407070671.1">
    <property type="nucleotide sequence ID" value="NZ_CADIJZ010000009.1"/>
</dbReference>
<dbReference type="Proteomes" id="UP000494205">
    <property type="component" value="Unassembled WGS sequence"/>
</dbReference>
<evidence type="ECO:0000313" key="4">
    <source>
        <dbReference type="EMBL" id="CAB3684635.1"/>
    </source>
</evidence>
<dbReference type="GO" id="GO:0032259">
    <property type="term" value="P:methylation"/>
    <property type="evidence" value="ECO:0007669"/>
    <property type="project" value="UniProtKB-KW"/>
</dbReference>
<dbReference type="InterPro" id="IPR029063">
    <property type="entry name" value="SAM-dependent_MTases_sf"/>
</dbReference>
<sequence>MDQIDGMRSPFDMIFLDADKKSYPEYLRLSLQLSRVGMKGWDGFWTSIVTRSG</sequence>
<keyword evidence="2" id="KW-0808">Transferase</keyword>
<dbReference type="GO" id="GO:0008171">
    <property type="term" value="F:O-methyltransferase activity"/>
    <property type="evidence" value="ECO:0007669"/>
    <property type="project" value="InterPro"/>
</dbReference>
<dbReference type="EMBL" id="CADIJZ010000009">
    <property type="protein sequence ID" value="CAB3684635.1"/>
    <property type="molecule type" value="Genomic_DNA"/>
</dbReference>
<keyword evidence="1" id="KW-0489">Methyltransferase</keyword>
<evidence type="ECO:0000256" key="3">
    <source>
        <dbReference type="ARBA" id="ARBA00022691"/>
    </source>
</evidence>
<name>A0A6J5AYP1_9BURK</name>
<evidence type="ECO:0000313" key="5">
    <source>
        <dbReference type="Proteomes" id="UP000494205"/>
    </source>
</evidence>
<evidence type="ECO:0000256" key="2">
    <source>
        <dbReference type="ARBA" id="ARBA00022679"/>
    </source>
</evidence>
<keyword evidence="3" id="KW-0949">S-adenosyl-L-methionine</keyword>
<dbReference type="Gene3D" id="3.40.50.150">
    <property type="entry name" value="Vaccinia Virus protein VP39"/>
    <property type="match status" value="1"/>
</dbReference>
<proteinExistence type="predicted"/>